<feature type="region of interest" description="Disordered" evidence="1">
    <location>
        <begin position="681"/>
        <end position="836"/>
    </location>
</feature>
<keyword evidence="4" id="KW-1185">Reference proteome</keyword>
<feature type="compositionally biased region" description="Basic and acidic residues" evidence="1">
    <location>
        <begin position="451"/>
        <end position="466"/>
    </location>
</feature>
<dbReference type="GeneID" id="111100404"/>
<reference evidence="5 6" key="1">
    <citation type="submission" date="2025-04" db="UniProtKB">
        <authorList>
            <consortium name="RefSeq"/>
        </authorList>
    </citation>
    <scope>IDENTIFICATION</scope>
    <source>
        <tissue evidence="5 6">Whole sample</tissue>
    </source>
</reference>
<evidence type="ECO:0000313" key="5">
    <source>
        <dbReference type="RefSeq" id="XP_022287948.1"/>
    </source>
</evidence>
<feature type="region of interest" description="Disordered" evidence="1">
    <location>
        <begin position="291"/>
        <end position="340"/>
    </location>
</feature>
<feature type="region of interest" description="Disordered" evidence="1">
    <location>
        <begin position="417"/>
        <end position="568"/>
    </location>
</feature>
<dbReference type="AlphaFoldDB" id="A0A8B8ADD8"/>
<keyword evidence="2" id="KW-1133">Transmembrane helix</keyword>
<gene>
    <name evidence="5 6" type="primary">LOC111100404</name>
</gene>
<feature type="compositionally biased region" description="Polar residues" evidence="1">
    <location>
        <begin position="685"/>
        <end position="708"/>
    </location>
</feature>
<keyword evidence="2" id="KW-0812">Transmembrane</keyword>
<evidence type="ECO:0000256" key="3">
    <source>
        <dbReference type="SAM" id="SignalP"/>
    </source>
</evidence>
<feature type="chain" id="PRO_5044665821" evidence="3">
    <location>
        <begin position="23"/>
        <end position="930"/>
    </location>
</feature>
<feature type="region of interest" description="Disordered" evidence="1">
    <location>
        <begin position="851"/>
        <end position="893"/>
    </location>
</feature>
<dbReference type="OrthoDB" id="6480633at2759"/>
<protein>
    <submittedName>
        <fullName evidence="5 6">Uncharacterized protein LOC111100404</fullName>
    </submittedName>
</protein>
<feature type="compositionally biased region" description="Polar residues" evidence="1">
    <location>
        <begin position="467"/>
        <end position="491"/>
    </location>
</feature>
<evidence type="ECO:0000256" key="2">
    <source>
        <dbReference type="SAM" id="Phobius"/>
    </source>
</evidence>
<dbReference type="RefSeq" id="XP_022287948.1">
    <property type="nucleotide sequence ID" value="XM_022432240.1"/>
</dbReference>
<feature type="compositionally biased region" description="Basic and acidic residues" evidence="1">
    <location>
        <begin position="291"/>
        <end position="308"/>
    </location>
</feature>
<feature type="compositionally biased region" description="Low complexity" evidence="1">
    <location>
        <begin position="716"/>
        <end position="725"/>
    </location>
</feature>
<organism evidence="4 6">
    <name type="scientific">Crassostrea virginica</name>
    <name type="common">Eastern oyster</name>
    <dbReference type="NCBI Taxonomy" id="6565"/>
    <lineage>
        <taxon>Eukaryota</taxon>
        <taxon>Metazoa</taxon>
        <taxon>Spiralia</taxon>
        <taxon>Lophotrochozoa</taxon>
        <taxon>Mollusca</taxon>
        <taxon>Bivalvia</taxon>
        <taxon>Autobranchia</taxon>
        <taxon>Pteriomorphia</taxon>
        <taxon>Ostreida</taxon>
        <taxon>Ostreoidea</taxon>
        <taxon>Ostreidae</taxon>
        <taxon>Crassostrea</taxon>
    </lineage>
</organism>
<feature type="compositionally biased region" description="Acidic residues" evidence="1">
    <location>
        <begin position="870"/>
        <end position="886"/>
    </location>
</feature>
<feature type="region of interest" description="Disordered" evidence="1">
    <location>
        <begin position="354"/>
        <end position="400"/>
    </location>
</feature>
<feature type="compositionally biased region" description="Basic and acidic residues" evidence="1">
    <location>
        <begin position="506"/>
        <end position="532"/>
    </location>
</feature>
<feature type="compositionally biased region" description="Basic and acidic residues" evidence="1">
    <location>
        <begin position="740"/>
        <end position="759"/>
    </location>
</feature>
<feature type="transmembrane region" description="Helical" evidence="2">
    <location>
        <begin position="179"/>
        <end position="203"/>
    </location>
</feature>
<name>A0A8B8ADD8_CRAVI</name>
<feature type="compositionally biased region" description="Basic and acidic residues" evidence="1">
    <location>
        <begin position="358"/>
        <end position="370"/>
    </location>
</feature>
<evidence type="ECO:0000313" key="4">
    <source>
        <dbReference type="Proteomes" id="UP000694844"/>
    </source>
</evidence>
<feature type="region of interest" description="Disordered" evidence="1">
    <location>
        <begin position="906"/>
        <end position="930"/>
    </location>
</feature>
<evidence type="ECO:0000313" key="6">
    <source>
        <dbReference type="RefSeq" id="XP_022287949.1"/>
    </source>
</evidence>
<feature type="compositionally biased region" description="Low complexity" evidence="1">
    <location>
        <begin position="913"/>
        <end position="930"/>
    </location>
</feature>
<dbReference type="KEGG" id="cvn:111100404"/>
<keyword evidence="2" id="KW-0472">Membrane</keyword>
<feature type="signal peptide" evidence="3">
    <location>
        <begin position="1"/>
        <end position="22"/>
    </location>
</feature>
<evidence type="ECO:0000256" key="1">
    <source>
        <dbReference type="SAM" id="MobiDB-lite"/>
    </source>
</evidence>
<feature type="compositionally biased region" description="Acidic residues" evidence="1">
    <location>
        <begin position="726"/>
        <end position="739"/>
    </location>
</feature>
<keyword evidence="3" id="KW-0732">Signal</keyword>
<feature type="compositionally biased region" description="Acidic residues" evidence="1">
    <location>
        <begin position="316"/>
        <end position="326"/>
    </location>
</feature>
<sequence length="930" mass="102620">MECFYHGFVLFCLLGSAPVSRGILIEVQTSQCDPPQTRNASFALQAISIKPATKACQWTIFTVDYQCVAIYFPTGADQAGELLIEDGNESEIRPFVNSTVCSSQVSINYRSNQESASEPGTAGLEIYYRGVPGPDSTTSHELRISFTSAEYSIHNFDDVRNTTASAGPNSKDTGGTSPAVIAVAVALPLIAIGVVACIIYVWYRRKYPVRMIVGKDFAKFSNPAYNKRSSTATLVRERAALDDDYQRDIEEGAAYTGVAHDNPALNMEDDPQYQPIPSLEQSMATYANYRRSFEDSPKSEKRAPEKPKRMYSIEPQPDDNHEDEQNQSEGHLQDDESANYENVDYNTTKKMADQMTHCQDDVTSEKEARPESTASAYEDVLTAEEDHAYETTAQNSGRAVDLKASFDDSTLYENLTFKGDIETKDPEIAAVPSPERILDNPSDNPSDGECTEERLDDSSGTKDLTDHVSSFDNESSFDTNVISVPDESSSVDTHEISVHGESSSSHVHETLRPTDLEGEDSDRPAFGHDRSLPESFSSDSFVILDNQDQNETDRGNKASGDNTEERQLDHIEDQQVDLFEKLENDKLVLSNKRALAYDGEKSEEAVDVVADRSFDLDVDHLNISVSSISDPDVKSVDSAFSIVSRGLNSVDETSDSFEVISHDFGQISQNDIKLFEDEHAEEAIPQNSKQEAETSVTTPADNVISPSSKPIKPDVIISEFNSSESEISDNDELTVAEEMENSRETSGDRRESVTRKITLDRGGISFEDSTSGSSSQSENSENEDVEMPKPNLARRESITLDNPVFDSPDVNISFKFTSSENSDKQELPRGLTRRKSITLDNPLFEKVPEMATSTGPEVSPLDSFQVIESEPLDEPISEESEDEAEEVPNSKLPALQRKVLKITMDIGEEEDSSISSVENSNSESDSSTEA</sequence>
<dbReference type="Proteomes" id="UP000694844">
    <property type="component" value="Chromosome 6"/>
</dbReference>
<feature type="compositionally biased region" description="Low complexity" evidence="1">
    <location>
        <begin position="765"/>
        <end position="779"/>
    </location>
</feature>
<accession>A0A8B8ADD8</accession>
<dbReference type="RefSeq" id="XP_022287949.1">
    <property type="nucleotide sequence ID" value="XM_022432241.1"/>
</dbReference>
<proteinExistence type="predicted"/>